<dbReference type="GO" id="GO:0006302">
    <property type="term" value="P:double-strand break repair"/>
    <property type="evidence" value="ECO:0007669"/>
    <property type="project" value="TreeGrafter"/>
</dbReference>
<keyword evidence="9 16" id="KW-0378">Hydrolase</keyword>
<evidence type="ECO:0000256" key="16">
    <source>
        <dbReference type="RuleBase" id="RU004460"/>
    </source>
</evidence>
<evidence type="ECO:0000256" key="11">
    <source>
        <dbReference type="ARBA" id="ARBA00022932"/>
    </source>
</evidence>
<dbReference type="SUPFAM" id="SSF88723">
    <property type="entry name" value="PIN domain-like"/>
    <property type="match status" value="1"/>
</dbReference>
<evidence type="ECO:0000259" key="19">
    <source>
        <dbReference type="SMART" id="SM00482"/>
    </source>
</evidence>
<keyword evidence="11 16" id="KW-0239">DNA-directed DNA polymerase</keyword>
<comment type="caution">
    <text evidence="20">The sequence shown here is derived from an EMBL/GenBank/DDBJ whole genome shotgun (WGS) entry which is preliminary data.</text>
</comment>
<dbReference type="SMART" id="SM00482">
    <property type="entry name" value="POLAc"/>
    <property type="match status" value="1"/>
</dbReference>
<dbReference type="SMART" id="SM00475">
    <property type="entry name" value="53EXOc"/>
    <property type="match status" value="1"/>
</dbReference>
<feature type="coiled-coil region" evidence="17">
    <location>
        <begin position="489"/>
        <end position="516"/>
    </location>
</feature>
<dbReference type="InterPro" id="IPR020046">
    <property type="entry name" value="5-3_exonucl_a-hlix_arch_N"/>
</dbReference>
<evidence type="ECO:0000256" key="10">
    <source>
        <dbReference type="ARBA" id="ARBA00022839"/>
    </source>
</evidence>
<dbReference type="PANTHER" id="PTHR10133">
    <property type="entry name" value="DNA POLYMERASE I"/>
    <property type="match status" value="1"/>
</dbReference>
<dbReference type="InterPro" id="IPR019760">
    <property type="entry name" value="DNA-dir_DNA_pol_A_CS"/>
</dbReference>
<keyword evidence="4 16" id="KW-0808">Transferase</keyword>
<dbReference type="Gene3D" id="1.20.1060.10">
    <property type="entry name" value="Taq DNA Polymerase, Chain T, domain 4"/>
    <property type="match status" value="1"/>
</dbReference>
<dbReference type="AlphaFoldDB" id="A0A2J6WDT1"/>
<dbReference type="InterPro" id="IPR036397">
    <property type="entry name" value="RNaseH_sf"/>
</dbReference>
<feature type="domain" description="5'-3' exonuclease" evidence="18">
    <location>
        <begin position="2"/>
        <end position="257"/>
    </location>
</feature>
<dbReference type="Pfam" id="PF00476">
    <property type="entry name" value="DNA_pol_A"/>
    <property type="match status" value="1"/>
</dbReference>
<evidence type="ECO:0000313" key="23">
    <source>
        <dbReference type="Proteomes" id="UP000237040"/>
    </source>
</evidence>
<accession>A0A2J6WDT1</accession>
<organism evidence="20 23">
    <name type="scientific">Caldisericum exile</name>
    <dbReference type="NCBI Taxonomy" id="693075"/>
    <lineage>
        <taxon>Bacteria</taxon>
        <taxon>Pseudomonadati</taxon>
        <taxon>Caldisericota/Cryosericota group</taxon>
        <taxon>Caldisericota</taxon>
        <taxon>Caldisericia</taxon>
        <taxon>Caldisericales</taxon>
        <taxon>Caldisericaceae</taxon>
        <taxon>Caldisericum</taxon>
    </lineage>
</organism>
<dbReference type="InterPro" id="IPR002421">
    <property type="entry name" value="5-3_exonuclease"/>
</dbReference>
<dbReference type="CDD" id="cd08637">
    <property type="entry name" value="DNA_pol_A_pol_I_C"/>
    <property type="match status" value="1"/>
</dbReference>
<feature type="domain" description="DNA-directed DNA polymerase family A palm" evidence="19">
    <location>
        <begin position="623"/>
        <end position="826"/>
    </location>
</feature>
<evidence type="ECO:0000256" key="12">
    <source>
        <dbReference type="ARBA" id="ARBA00023125"/>
    </source>
</evidence>
<dbReference type="InterPro" id="IPR020045">
    <property type="entry name" value="DNA_polI_H3TH"/>
</dbReference>
<evidence type="ECO:0000313" key="20">
    <source>
        <dbReference type="EMBL" id="PMP66901.1"/>
    </source>
</evidence>
<dbReference type="Proteomes" id="UP000236910">
    <property type="component" value="Unassembled WGS sequence"/>
</dbReference>
<dbReference type="EC" id="2.7.7.7" evidence="2 15"/>
<proteinExistence type="inferred from homology"/>
<dbReference type="Pfam" id="PF01367">
    <property type="entry name" value="5_3_exonuc"/>
    <property type="match status" value="1"/>
</dbReference>
<dbReference type="PRINTS" id="PR00868">
    <property type="entry name" value="DNAPOLI"/>
</dbReference>
<dbReference type="Pfam" id="PF02739">
    <property type="entry name" value="5_3_exonuc_N"/>
    <property type="match status" value="1"/>
</dbReference>
<keyword evidence="7" id="KW-0540">Nuclease</keyword>
<evidence type="ECO:0000313" key="21">
    <source>
        <dbReference type="EMBL" id="PMP83371.1"/>
    </source>
</evidence>
<keyword evidence="10 16" id="KW-0269">Exonuclease</keyword>
<gene>
    <name evidence="16" type="primary">polA</name>
    <name evidence="21" type="ORF">C0175_01900</name>
    <name evidence="20" type="ORF">C0189_04125</name>
</gene>
<evidence type="ECO:0000256" key="7">
    <source>
        <dbReference type="ARBA" id="ARBA00022722"/>
    </source>
</evidence>
<keyword evidence="12 16" id="KW-0238">DNA-binding</keyword>
<evidence type="ECO:0000256" key="14">
    <source>
        <dbReference type="ARBA" id="ARBA00049244"/>
    </source>
</evidence>
<comment type="similarity">
    <text evidence="1 16">Belongs to the DNA polymerase type-A family.</text>
</comment>
<dbReference type="NCBIfam" id="TIGR00593">
    <property type="entry name" value="pola"/>
    <property type="match status" value="1"/>
</dbReference>
<reference evidence="22 23" key="1">
    <citation type="submission" date="2018-01" db="EMBL/GenBank/DDBJ databases">
        <title>Metagenomic assembled genomes from two thermal pools in the Uzon Caldera, Kamchatka, Russia.</title>
        <authorList>
            <person name="Wilkins L."/>
            <person name="Ettinger C."/>
        </authorList>
    </citation>
    <scope>NUCLEOTIDE SEQUENCE [LARGE SCALE GENOMIC DNA]</scope>
    <source>
        <strain evidence="21">ARK-10</strain>
        <strain evidence="20">ZAV-07</strain>
    </source>
</reference>
<dbReference type="RefSeq" id="WP_424586677.1">
    <property type="nucleotide sequence ID" value="NZ_JBNATC010000002.1"/>
</dbReference>
<evidence type="ECO:0000313" key="22">
    <source>
        <dbReference type="Proteomes" id="UP000236910"/>
    </source>
</evidence>
<dbReference type="Proteomes" id="UP000237040">
    <property type="component" value="Unassembled WGS sequence"/>
</dbReference>
<dbReference type="InterPro" id="IPR012337">
    <property type="entry name" value="RNaseH-like_sf"/>
</dbReference>
<evidence type="ECO:0000256" key="1">
    <source>
        <dbReference type="ARBA" id="ARBA00007705"/>
    </source>
</evidence>
<keyword evidence="13 16" id="KW-0234">DNA repair</keyword>
<dbReference type="SUPFAM" id="SSF47807">
    <property type="entry name" value="5' to 3' exonuclease, C-terminal subdomain"/>
    <property type="match status" value="1"/>
</dbReference>
<dbReference type="InterPro" id="IPR002298">
    <property type="entry name" value="DNA_polymerase_A"/>
</dbReference>
<keyword evidence="17" id="KW-0175">Coiled coil</keyword>
<dbReference type="InterPro" id="IPR018320">
    <property type="entry name" value="DNA_polymerase_1"/>
</dbReference>
<comment type="catalytic activity">
    <reaction evidence="14 16">
        <text>DNA(n) + a 2'-deoxyribonucleoside 5'-triphosphate = DNA(n+1) + diphosphate</text>
        <dbReference type="Rhea" id="RHEA:22508"/>
        <dbReference type="Rhea" id="RHEA-COMP:17339"/>
        <dbReference type="Rhea" id="RHEA-COMP:17340"/>
        <dbReference type="ChEBI" id="CHEBI:33019"/>
        <dbReference type="ChEBI" id="CHEBI:61560"/>
        <dbReference type="ChEBI" id="CHEBI:173112"/>
        <dbReference type="EC" id="2.7.7.7"/>
    </reaction>
</comment>
<evidence type="ECO:0000256" key="3">
    <source>
        <dbReference type="ARBA" id="ARBA00020311"/>
    </source>
</evidence>
<keyword evidence="6 16" id="KW-0235">DNA replication</keyword>
<dbReference type="InterPro" id="IPR036279">
    <property type="entry name" value="5-3_exonuclease_C_sf"/>
</dbReference>
<dbReference type="SUPFAM" id="SSF53098">
    <property type="entry name" value="Ribonuclease H-like"/>
    <property type="match status" value="1"/>
</dbReference>
<dbReference type="Gene3D" id="3.30.420.10">
    <property type="entry name" value="Ribonuclease H-like superfamily/Ribonuclease H"/>
    <property type="match status" value="1"/>
</dbReference>
<dbReference type="GO" id="GO:0003677">
    <property type="term" value="F:DNA binding"/>
    <property type="evidence" value="ECO:0007669"/>
    <property type="project" value="UniProtKB-UniRule"/>
</dbReference>
<evidence type="ECO:0000256" key="13">
    <source>
        <dbReference type="ARBA" id="ARBA00023204"/>
    </source>
</evidence>
<dbReference type="Gene3D" id="3.30.70.370">
    <property type="match status" value="1"/>
</dbReference>
<dbReference type="FunFam" id="1.10.150.20:FF:000003">
    <property type="entry name" value="DNA polymerase I"/>
    <property type="match status" value="1"/>
</dbReference>
<dbReference type="GO" id="GO:0008409">
    <property type="term" value="F:5'-3' exonuclease activity"/>
    <property type="evidence" value="ECO:0007669"/>
    <property type="project" value="UniProtKB-UniRule"/>
</dbReference>
<evidence type="ECO:0000256" key="5">
    <source>
        <dbReference type="ARBA" id="ARBA00022695"/>
    </source>
</evidence>
<dbReference type="CDD" id="cd09859">
    <property type="entry name" value="PIN_53EXO"/>
    <property type="match status" value="1"/>
</dbReference>
<dbReference type="PROSITE" id="PS00447">
    <property type="entry name" value="DNA_POLYMERASE_A"/>
    <property type="match status" value="1"/>
</dbReference>
<comment type="function">
    <text evidence="16">In addition to polymerase activity, this DNA polymerase exhibits 5'-3' exonuclease activity.</text>
</comment>
<name>A0A2J6WDT1_9BACT</name>
<keyword evidence="8 16" id="KW-0227">DNA damage</keyword>
<dbReference type="EMBL" id="PNIL01000061">
    <property type="protein sequence ID" value="PMP66901.1"/>
    <property type="molecule type" value="Genomic_DNA"/>
</dbReference>
<dbReference type="SMART" id="SM00279">
    <property type="entry name" value="HhH2"/>
    <property type="match status" value="1"/>
</dbReference>
<dbReference type="GO" id="GO:0006261">
    <property type="term" value="P:DNA-templated DNA replication"/>
    <property type="evidence" value="ECO:0007669"/>
    <property type="project" value="UniProtKB-UniRule"/>
</dbReference>
<evidence type="ECO:0000256" key="6">
    <source>
        <dbReference type="ARBA" id="ARBA00022705"/>
    </source>
</evidence>
<protein>
    <recommendedName>
        <fullName evidence="3 15">DNA polymerase I</fullName>
        <ecNumber evidence="2 15">2.7.7.7</ecNumber>
    </recommendedName>
</protein>
<evidence type="ECO:0000256" key="2">
    <source>
        <dbReference type="ARBA" id="ARBA00012417"/>
    </source>
</evidence>
<evidence type="ECO:0000256" key="8">
    <source>
        <dbReference type="ARBA" id="ARBA00022763"/>
    </source>
</evidence>
<dbReference type="Gene3D" id="1.10.150.20">
    <property type="entry name" value="5' to 3' exonuclease, C-terminal subdomain"/>
    <property type="match status" value="2"/>
</dbReference>
<evidence type="ECO:0000256" key="9">
    <source>
        <dbReference type="ARBA" id="ARBA00022801"/>
    </source>
</evidence>
<keyword evidence="5 16" id="KW-0548">Nucleotidyltransferase</keyword>
<dbReference type="InterPro" id="IPR008918">
    <property type="entry name" value="HhH2"/>
</dbReference>
<dbReference type="Gene3D" id="3.40.50.1010">
    <property type="entry name" value="5'-nuclease"/>
    <property type="match status" value="1"/>
</dbReference>
<dbReference type="FunFam" id="3.40.50.1010:FF:000001">
    <property type="entry name" value="DNA polymerase I"/>
    <property type="match status" value="1"/>
</dbReference>
<dbReference type="InterPro" id="IPR029060">
    <property type="entry name" value="PIN-like_dom_sf"/>
</dbReference>
<sequence>MEKIILVDGSSIIFRAYFALPKFSTSTGIPTSAVYGFLRMLLRILKDEKPNYLAVAFDKKAPTFRHIEYKEYKSQRPKMPDELSLQFDVLKEVLIALNIRYFELDGFEADDIIATFVEKLKGTDLEILILSSDFDLAQLIQKNVKLLVTRKGVTKIEVYDEEKFIKEFGFEPVHLVDYKALLGDVSDNIEGVKGIGEKTASKLISEFKSVENIIKNEEIVERFHLNGEEEKILRNKSLCMLVKDVPIEFRLEELKVPDFKTEKAYKVLKKFEFNSLIKELGFQFQEENGDADSLFKSIDKNNGSNVDSEDKSSSTALRIENRNSFVERAVLYVISFEKKIEKVVLNYKNFNYEFDFENNLFLDHRNLPLLKEVLSNENVEKYTNNLKMLYKVADYTETSLRNVVLDSTLALYLIDPDQEDFSIKNFKSYLNIDSPITNLEDEINFLKTHGTDILEYLKKENLEFVFTRIELPLARVLYEMEKVGIEVDVEYFKKLKEEIEKHIEELEQKIYKLAGISFNILSSKQLSSVLYEVLGLELPKGYSGGTGSNVLLEISGSHPIIPLIIEYRHLVKLKNTYIDPIPHLVSKETGRLHTIYHQIGTSTGRLRSTNPNLQNLPVKDEWGIKIQKGFVAHGEKKVLVSADYSQIELRILAHLSQDKNLIESFLNKEDIHKRTAMEIFNLKEDEVTKEKRNFAKAINFGIIYGISPYGLAKQVGISKEEAKEYIELYFKRYPMVKEYIEREITLAREKGETRTIFGRRRFIRGLDDKNGVIRESARRIAINSPIQGSAADIIKLAMVEIVNKIDDIKILLQIHDELVFETEADFLQEKLPLIKDAMENIYKLAVPLEVDIAYGKNLGEARS</sequence>
<dbReference type="SUPFAM" id="SSF56672">
    <property type="entry name" value="DNA/RNA polymerases"/>
    <property type="match status" value="1"/>
</dbReference>
<dbReference type="CDD" id="cd09898">
    <property type="entry name" value="H3TH_53EXO"/>
    <property type="match status" value="1"/>
</dbReference>
<dbReference type="PANTHER" id="PTHR10133:SF27">
    <property type="entry name" value="DNA POLYMERASE NU"/>
    <property type="match status" value="1"/>
</dbReference>
<dbReference type="InterPro" id="IPR043502">
    <property type="entry name" value="DNA/RNA_pol_sf"/>
</dbReference>
<evidence type="ECO:0000256" key="15">
    <source>
        <dbReference type="NCBIfam" id="TIGR00593"/>
    </source>
</evidence>
<evidence type="ECO:0000259" key="18">
    <source>
        <dbReference type="SMART" id="SM00475"/>
    </source>
</evidence>
<dbReference type="InterPro" id="IPR001098">
    <property type="entry name" value="DNA-dir_DNA_pol_A_palm_dom"/>
</dbReference>
<dbReference type="FunFam" id="1.10.150.20:FF:000002">
    <property type="entry name" value="DNA polymerase I"/>
    <property type="match status" value="1"/>
</dbReference>
<evidence type="ECO:0000256" key="4">
    <source>
        <dbReference type="ARBA" id="ARBA00022679"/>
    </source>
</evidence>
<dbReference type="GO" id="GO:0003887">
    <property type="term" value="F:DNA-directed DNA polymerase activity"/>
    <property type="evidence" value="ECO:0007669"/>
    <property type="project" value="UniProtKB-UniRule"/>
</dbReference>
<dbReference type="NCBIfam" id="NF004397">
    <property type="entry name" value="PRK05755.1"/>
    <property type="match status" value="1"/>
</dbReference>
<evidence type="ECO:0000256" key="17">
    <source>
        <dbReference type="SAM" id="Coils"/>
    </source>
</evidence>
<dbReference type="EMBL" id="PNIX01000112">
    <property type="protein sequence ID" value="PMP83371.1"/>
    <property type="molecule type" value="Genomic_DNA"/>
</dbReference>